<keyword evidence="2" id="KW-1185">Reference proteome</keyword>
<gene>
    <name evidence="1" type="ORF">WMW72_12225</name>
</gene>
<protein>
    <submittedName>
        <fullName evidence="1">Uncharacterized protein</fullName>
    </submittedName>
</protein>
<accession>A0ABU9DIH8</accession>
<evidence type="ECO:0000313" key="1">
    <source>
        <dbReference type="EMBL" id="MEK8128674.1"/>
    </source>
</evidence>
<comment type="caution">
    <text evidence="1">The sequence shown here is derived from an EMBL/GenBank/DDBJ whole genome shotgun (WGS) entry which is preliminary data.</text>
</comment>
<reference evidence="1 2" key="1">
    <citation type="submission" date="2024-04" db="EMBL/GenBank/DDBJ databases">
        <title>draft genome sequnece of Paenibacillus filicis.</title>
        <authorList>
            <person name="Kim D.-U."/>
        </authorList>
    </citation>
    <scope>NUCLEOTIDE SEQUENCE [LARGE SCALE GENOMIC DNA]</scope>
    <source>
        <strain evidence="1 2">KACC14197</strain>
    </source>
</reference>
<sequence>MGADWDAFEERVKSELVRWRTALVAHPGFDGRCIGAFYAAISEDEAVLRRINRVNEEQKST</sequence>
<dbReference type="RefSeq" id="WP_341415750.1">
    <property type="nucleotide sequence ID" value="NZ_JBBPCC010000006.1"/>
</dbReference>
<name>A0ABU9DIH8_9BACL</name>
<dbReference type="EMBL" id="JBBPCC010000006">
    <property type="protein sequence ID" value="MEK8128674.1"/>
    <property type="molecule type" value="Genomic_DNA"/>
</dbReference>
<organism evidence="1 2">
    <name type="scientific">Paenibacillus filicis</name>
    <dbReference type="NCBI Taxonomy" id="669464"/>
    <lineage>
        <taxon>Bacteria</taxon>
        <taxon>Bacillati</taxon>
        <taxon>Bacillota</taxon>
        <taxon>Bacilli</taxon>
        <taxon>Bacillales</taxon>
        <taxon>Paenibacillaceae</taxon>
        <taxon>Paenibacillus</taxon>
    </lineage>
</organism>
<dbReference type="Proteomes" id="UP001469365">
    <property type="component" value="Unassembled WGS sequence"/>
</dbReference>
<proteinExistence type="predicted"/>
<evidence type="ECO:0000313" key="2">
    <source>
        <dbReference type="Proteomes" id="UP001469365"/>
    </source>
</evidence>